<evidence type="ECO:0000259" key="3">
    <source>
        <dbReference type="Pfam" id="PF00501"/>
    </source>
</evidence>
<evidence type="ECO:0000256" key="1">
    <source>
        <dbReference type="ARBA" id="ARBA00006432"/>
    </source>
</evidence>
<dbReference type="Gene3D" id="3.30.300.30">
    <property type="match status" value="1"/>
</dbReference>
<dbReference type="Pfam" id="PF13193">
    <property type="entry name" value="AMP-binding_C"/>
    <property type="match status" value="1"/>
</dbReference>
<dbReference type="EMBL" id="OZ019896">
    <property type="protein sequence ID" value="CAK9222933.1"/>
    <property type="molecule type" value="Genomic_DNA"/>
</dbReference>
<keyword evidence="2" id="KW-0436">Ligase</keyword>
<dbReference type="InterPro" id="IPR020845">
    <property type="entry name" value="AMP-binding_CS"/>
</dbReference>
<dbReference type="InterPro" id="IPR045851">
    <property type="entry name" value="AMP-bd_C_sf"/>
</dbReference>
<dbReference type="SUPFAM" id="SSF56801">
    <property type="entry name" value="Acetyl-CoA synthetase-like"/>
    <property type="match status" value="1"/>
</dbReference>
<dbReference type="PROSITE" id="PS00455">
    <property type="entry name" value="AMP_BINDING"/>
    <property type="match status" value="1"/>
</dbReference>
<dbReference type="InterPro" id="IPR042099">
    <property type="entry name" value="ANL_N_sf"/>
</dbReference>
<feature type="domain" description="AMP-binding enzyme C-terminal" evidence="4">
    <location>
        <begin position="467"/>
        <end position="546"/>
    </location>
</feature>
<evidence type="ECO:0000313" key="6">
    <source>
        <dbReference type="Proteomes" id="UP001497512"/>
    </source>
</evidence>
<dbReference type="PANTHER" id="PTHR43859">
    <property type="entry name" value="ACYL-ACTIVATING ENZYME"/>
    <property type="match status" value="1"/>
</dbReference>
<reference evidence="5" key="1">
    <citation type="submission" date="2024-02" db="EMBL/GenBank/DDBJ databases">
        <authorList>
            <consortium name="ELIXIR-Norway"/>
            <consortium name="Elixir Norway"/>
        </authorList>
    </citation>
    <scope>NUCLEOTIDE SEQUENCE</scope>
</reference>
<keyword evidence="6" id="KW-1185">Reference proteome</keyword>
<evidence type="ECO:0000256" key="2">
    <source>
        <dbReference type="ARBA" id="ARBA00022598"/>
    </source>
</evidence>
<feature type="domain" description="AMP-dependent synthetase/ligase" evidence="3">
    <location>
        <begin position="17"/>
        <end position="417"/>
    </location>
</feature>
<dbReference type="InterPro" id="IPR025110">
    <property type="entry name" value="AMP-bd_C"/>
</dbReference>
<dbReference type="Proteomes" id="UP001497512">
    <property type="component" value="Chromosome 4"/>
</dbReference>
<protein>
    <submittedName>
        <fullName evidence="5">Uncharacterized protein</fullName>
    </submittedName>
</protein>
<gene>
    <name evidence="5" type="ORF">CSSPTR1EN2_LOCUS16552</name>
</gene>
<dbReference type="Gene3D" id="3.40.50.12780">
    <property type="entry name" value="N-terminal domain of ligase-like"/>
    <property type="match status" value="1"/>
</dbReference>
<accession>A0ABP0UJ86</accession>
<dbReference type="PANTHER" id="PTHR43859:SF7">
    <property type="entry name" value="ACETATE_BUTYRATE--COA LIGASE AAE7, PEROXISOMAL"/>
    <property type="match status" value="1"/>
</dbReference>
<dbReference type="Pfam" id="PF00501">
    <property type="entry name" value="AMP-binding"/>
    <property type="match status" value="1"/>
</dbReference>
<proteinExistence type="inferred from homology"/>
<dbReference type="CDD" id="cd12118">
    <property type="entry name" value="ttLC_FACS_AEE21_like"/>
    <property type="match status" value="1"/>
</dbReference>
<dbReference type="InterPro" id="IPR000873">
    <property type="entry name" value="AMP-dep_synth/lig_dom"/>
</dbReference>
<evidence type="ECO:0000259" key="4">
    <source>
        <dbReference type="Pfam" id="PF13193"/>
    </source>
</evidence>
<comment type="similarity">
    <text evidence="1">Belongs to the ATP-dependent AMP-binding enzyme family.</text>
</comment>
<dbReference type="NCBIfam" id="NF006020">
    <property type="entry name" value="PRK08162.1"/>
    <property type="match status" value="1"/>
</dbReference>
<sequence>MDKVAANFAPLTPLGFLERAAAVYGERLSLVYDCSSSRKIRFTWSATYDRCRRLASALLRHGLVAGDIVAVAAPNVPAMYEAHFGIPMAGMVLNAINIRLDSRMIAFFLEHSGAKAVIVDEEFFPVFDGAFSILRKKKLMGGFKLPFLVVIEDESVDRQKHPGLGQALAIGAMEYEEFLLGGDPFFRWSPPEDEWDTISLCYTSGTTSNPKGVVLSHRGAYLSSLGNILAWGIPTGAVYLWTLPLFHCNGWCFSWAMAALGGTNVCLRHVTAKGIFSAIVGHGVTHFCGAPVVLNMIVNAPESERRAALHHVCHIMTAGAAPPATVLAKMDEQGFIVTHTYGLTETYGPCTVCAWKPEWDALSLKERARLKARQGVRYIAQEGLDVVDMKTMAPVPADGTTLGEVVMRGNMVMKGYLNNPAATQESFKGGWYHSGDIAVKHEDGQIEIKDRAKDIIISGGENISSLEVESALYQHPSVLEASVVARPDEMWGETPCAFITLKMNEEEDTAAVTEADIIHFCRQHLPHYMVPRSVVFGPLPKTATGKIQKHILRIRVKALGSSSSRAAPRSRL</sequence>
<name>A0ABP0UJ86_9BRYO</name>
<evidence type="ECO:0000313" key="5">
    <source>
        <dbReference type="EMBL" id="CAK9222933.1"/>
    </source>
</evidence>
<organism evidence="5 6">
    <name type="scientific">Sphagnum troendelagicum</name>
    <dbReference type="NCBI Taxonomy" id="128251"/>
    <lineage>
        <taxon>Eukaryota</taxon>
        <taxon>Viridiplantae</taxon>
        <taxon>Streptophyta</taxon>
        <taxon>Embryophyta</taxon>
        <taxon>Bryophyta</taxon>
        <taxon>Sphagnophytina</taxon>
        <taxon>Sphagnopsida</taxon>
        <taxon>Sphagnales</taxon>
        <taxon>Sphagnaceae</taxon>
        <taxon>Sphagnum</taxon>
    </lineage>
</organism>